<proteinExistence type="predicted"/>
<name>A0AAD7B6T4_9AGAR</name>
<comment type="caution">
    <text evidence="2">The sequence shown here is derived from an EMBL/GenBank/DDBJ whole genome shotgun (WGS) entry which is preliminary data.</text>
</comment>
<evidence type="ECO:0000313" key="2">
    <source>
        <dbReference type="EMBL" id="KAJ7611725.1"/>
    </source>
</evidence>
<accession>A0AAD7B6T4</accession>
<keyword evidence="3" id="KW-1185">Reference proteome</keyword>
<feature type="region of interest" description="Disordered" evidence="1">
    <location>
        <begin position="250"/>
        <end position="279"/>
    </location>
</feature>
<sequence>MLKYKGPGLPPGTRRQRFISSLTPANIQTADFFDLSSLRRPSICFPTTPDDSEYQTYYENSPSRRGEIYPFPPDTRGFFYFAPQPGLGPLASSFRFRCTPTADPTSWDEGHDLLRSNGLPWQTLVAQTAVSKSPFLRNQLLHEKYLTLKSLTEWHKRLEGRQWLPSSYVLFGLRQLFPVDFGQSLNFHVLTKEKVYQARLRNIFSANRKGTNCEYPFQGTGLAHFELSTTSPHLLHLRIVKILTPVTASDVGSESNSESASEAEAETTSDADELRASGRLMRPREGALLSVLPRGRRRLAQTEDDDGDPWTFDLRDKSAAATALRMLVAAGDGGG</sequence>
<evidence type="ECO:0000256" key="1">
    <source>
        <dbReference type="SAM" id="MobiDB-lite"/>
    </source>
</evidence>
<protein>
    <submittedName>
        <fullName evidence="2">Uncharacterized protein</fullName>
    </submittedName>
</protein>
<feature type="compositionally biased region" description="Acidic residues" evidence="1">
    <location>
        <begin position="261"/>
        <end position="271"/>
    </location>
</feature>
<reference evidence="2" key="1">
    <citation type="submission" date="2023-03" db="EMBL/GenBank/DDBJ databases">
        <title>Massive genome expansion in bonnet fungi (Mycena s.s.) driven by repeated elements and novel gene families across ecological guilds.</title>
        <authorList>
            <consortium name="Lawrence Berkeley National Laboratory"/>
            <person name="Harder C.B."/>
            <person name="Miyauchi S."/>
            <person name="Viragh M."/>
            <person name="Kuo A."/>
            <person name="Thoen E."/>
            <person name="Andreopoulos B."/>
            <person name="Lu D."/>
            <person name="Skrede I."/>
            <person name="Drula E."/>
            <person name="Henrissat B."/>
            <person name="Morin E."/>
            <person name="Kohler A."/>
            <person name="Barry K."/>
            <person name="LaButti K."/>
            <person name="Morin E."/>
            <person name="Salamov A."/>
            <person name="Lipzen A."/>
            <person name="Mereny Z."/>
            <person name="Hegedus B."/>
            <person name="Baldrian P."/>
            <person name="Stursova M."/>
            <person name="Weitz H."/>
            <person name="Taylor A."/>
            <person name="Grigoriev I.V."/>
            <person name="Nagy L.G."/>
            <person name="Martin F."/>
            <person name="Kauserud H."/>
        </authorList>
    </citation>
    <scope>NUCLEOTIDE SEQUENCE</scope>
    <source>
        <strain evidence="2">9284</strain>
    </source>
</reference>
<dbReference type="EMBL" id="JARKIF010000032">
    <property type="protein sequence ID" value="KAJ7611725.1"/>
    <property type="molecule type" value="Genomic_DNA"/>
</dbReference>
<gene>
    <name evidence="2" type="ORF">FB45DRAFT_315200</name>
</gene>
<dbReference type="AlphaFoldDB" id="A0AAD7B6T4"/>
<evidence type="ECO:0000313" key="3">
    <source>
        <dbReference type="Proteomes" id="UP001221142"/>
    </source>
</evidence>
<organism evidence="2 3">
    <name type="scientific">Roridomyces roridus</name>
    <dbReference type="NCBI Taxonomy" id="1738132"/>
    <lineage>
        <taxon>Eukaryota</taxon>
        <taxon>Fungi</taxon>
        <taxon>Dikarya</taxon>
        <taxon>Basidiomycota</taxon>
        <taxon>Agaricomycotina</taxon>
        <taxon>Agaricomycetes</taxon>
        <taxon>Agaricomycetidae</taxon>
        <taxon>Agaricales</taxon>
        <taxon>Marasmiineae</taxon>
        <taxon>Mycenaceae</taxon>
        <taxon>Roridomyces</taxon>
    </lineage>
</organism>
<dbReference type="Proteomes" id="UP001221142">
    <property type="component" value="Unassembled WGS sequence"/>
</dbReference>